<dbReference type="AlphaFoldDB" id="A0A6J7E1K1"/>
<dbReference type="InterPro" id="IPR005145">
    <property type="entry name" value="Sua5_C"/>
</dbReference>
<dbReference type="GO" id="GO:0000049">
    <property type="term" value="F:tRNA binding"/>
    <property type="evidence" value="ECO:0007669"/>
    <property type="project" value="TreeGrafter"/>
</dbReference>
<dbReference type="GO" id="GO:0006450">
    <property type="term" value="P:regulation of translational fidelity"/>
    <property type="evidence" value="ECO:0007669"/>
    <property type="project" value="TreeGrafter"/>
</dbReference>
<evidence type="ECO:0000256" key="8">
    <source>
        <dbReference type="ARBA" id="ARBA00022695"/>
    </source>
</evidence>
<dbReference type="SUPFAM" id="SSF55821">
    <property type="entry name" value="YrdC/RibB"/>
    <property type="match status" value="1"/>
</dbReference>
<keyword evidence="5" id="KW-0963">Cytoplasm</keyword>
<evidence type="ECO:0000256" key="6">
    <source>
        <dbReference type="ARBA" id="ARBA00022679"/>
    </source>
</evidence>
<feature type="domain" description="YrdC-like" evidence="13">
    <location>
        <begin position="11"/>
        <end position="197"/>
    </location>
</feature>
<dbReference type="Pfam" id="PF01300">
    <property type="entry name" value="Sua5_yciO_yrdC"/>
    <property type="match status" value="1"/>
</dbReference>
<keyword evidence="6" id="KW-0808">Transferase</keyword>
<keyword evidence="7" id="KW-0819">tRNA processing</keyword>
<dbReference type="EMBL" id="CAFBLP010000020">
    <property type="protein sequence ID" value="CAB4874704.1"/>
    <property type="molecule type" value="Genomic_DNA"/>
</dbReference>
<dbReference type="PANTHER" id="PTHR17490:SF16">
    <property type="entry name" value="THREONYLCARBAMOYL-AMP SYNTHASE"/>
    <property type="match status" value="1"/>
</dbReference>
<comment type="subcellular location">
    <subcellularLocation>
        <location evidence="1">Cytoplasm</location>
    </subcellularLocation>
</comment>
<organism evidence="14">
    <name type="scientific">freshwater metagenome</name>
    <dbReference type="NCBI Taxonomy" id="449393"/>
    <lineage>
        <taxon>unclassified sequences</taxon>
        <taxon>metagenomes</taxon>
        <taxon>ecological metagenomes</taxon>
    </lineage>
</organism>
<evidence type="ECO:0000256" key="5">
    <source>
        <dbReference type="ARBA" id="ARBA00022490"/>
    </source>
</evidence>
<name>A0A6J7E1K1_9ZZZZ</name>
<evidence type="ECO:0000256" key="12">
    <source>
        <dbReference type="ARBA" id="ARBA00048366"/>
    </source>
</evidence>
<accession>A0A6J7E1K1</accession>
<evidence type="ECO:0000256" key="11">
    <source>
        <dbReference type="ARBA" id="ARBA00029774"/>
    </source>
</evidence>
<dbReference type="GO" id="GO:0005737">
    <property type="term" value="C:cytoplasm"/>
    <property type="evidence" value="ECO:0007669"/>
    <property type="project" value="UniProtKB-SubCell"/>
</dbReference>
<evidence type="ECO:0000256" key="2">
    <source>
        <dbReference type="ARBA" id="ARBA00007663"/>
    </source>
</evidence>
<comment type="similarity">
    <text evidence="2">Belongs to the SUA5 family.</text>
</comment>
<dbReference type="InterPro" id="IPR017945">
    <property type="entry name" value="DHBP_synth_RibB-like_a/b_dom"/>
</dbReference>
<dbReference type="InterPro" id="IPR038385">
    <property type="entry name" value="Sua5/YwlC_C"/>
</dbReference>
<comment type="catalytic activity">
    <reaction evidence="12">
        <text>L-threonine + hydrogencarbonate + ATP = L-threonylcarbamoyladenylate + diphosphate + H2O</text>
        <dbReference type="Rhea" id="RHEA:36407"/>
        <dbReference type="ChEBI" id="CHEBI:15377"/>
        <dbReference type="ChEBI" id="CHEBI:17544"/>
        <dbReference type="ChEBI" id="CHEBI:30616"/>
        <dbReference type="ChEBI" id="CHEBI:33019"/>
        <dbReference type="ChEBI" id="CHEBI:57926"/>
        <dbReference type="ChEBI" id="CHEBI:73682"/>
        <dbReference type="EC" id="2.7.7.87"/>
    </reaction>
</comment>
<dbReference type="EC" id="2.7.7.87" evidence="3"/>
<evidence type="ECO:0000256" key="10">
    <source>
        <dbReference type="ARBA" id="ARBA00022840"/>
    </source>
</evidence>
<keyword evidence="8" id="KW-0548">Nucleotidyltransferase</keyword>
<dbReference type="Gene3D" id="3.90.870.10">
    <property type="entry name" value="DHBP synthase"/>
    <property type="match status" value="1"/>
</dbReference>
<evidence type="ECO:0000256" key="1">
    <source>
        <dbReference type="ARBA" id="ARBA00004496"/>
    </source>
</evidence>
<dbReference type="GO" id="GO:0008033">
    <property type="term" value="P:tRNA processing"/>
    <property type="evidence" value="ECO:0007669"/>
    <property type="project" value="UniProtKB-KW"/>
</dbReference>
<dbReference type="InterPro" id="IPR006070">
    <property type="entry name" value="Sua5-like_dom"/>
</dbReference>
<reference evidence="14" key="1">
    <citation type="submission" date="2020-05" db="EMBL/GenBank/DDBJ databases">
        <authorList>
            <person name="Chiriac C."/>
            <person name="Salcher M."/>
            <person name="Ghai R."/>
            <person name="Kavagutti S V."/>
        </authorList>
    </citation>
    <scope>NUCLEOTIDE SEQUENCE</scope>
</reference>
<dbReference type="GO" id="GO:0061710">
    <property type="term" value="F:L-threonylcarbamoyladenylate synthase"/>
    <property type="evidence" value="ECO:0007669"/>
    <property type="project" value="UniProtKB-EC"/>
</dbReference>
<evidence type="ECO:0000256" key="3">
    <source>
        <dbReference type="ARBA" id="ARBA00012584"/>
    </source>
</evidence>
<keyword evidence="9" id="KW-0547">Nucleotide-binding</keyword>
<evidence type="ECO:0000256" key="4">
    <source>
        <dbReference type="ARBA" id="ARBA00015492"/>
    </source>
</evidence>
<dbReference type="GO" id="GO:0005524">
    <property type="term" value="F:ATP binding"/>
    <property type="evidence" value="ECO:0007669"/>
    <property type="project" value="UniProtKB-KW"/>
</dbReference>
<dbReference type="InterPro" id="IPR010923">
    <property type="entry name" value="T(6)A37_SUA5"/>
</dbReference>
<dbReference type="FunFam" id="3.90.870.10:FF:000009">
    <property type="entry name" value="Threonylcarbamoyl-AMP synthase, putative"/>
    <property type="match status" value="1"/>
</dbReference>
<dbReference type="PANTHER" id="PTHR17490">
    <property type="entry name" value="SUA5"/>
    <property type="match status" value="1"/>
</dbReference>
<evidence type="ECO:0000313" key="14">
    <source>
        <dbReference type="EMBL" id="CAB4874704.1"/>
    </source>
</evidence>
<dbReference type="Pfam" id="PF03481">
    <property type="entry name" value="Sua5_C"/>
    <property type="match status" value="1"/>
</dbReference>
<evidence type="ECO:0000256" key="9">
    <source>
        <dbReference type="ARBA" id="ARBA00022741"/>
    </source>
</evidence>
<gene>
    <name evidence="14" type="ORF">UFOPK3376_01054</name>
</gene>
<dbReference type="InterPro" id="IPR050156">
    <property type="entry name" value="TC-AMP_synthase_SUA5"/>
</dbReference>
<sequence>MPRPDDRAGVTDRIDEAVAVLRRGGLVGMPTETVYGLAADASNEAAVRRIFAAKGRPADHPLIVHLASADDLTSWSSAVPASARLLAETCWPGPLTVLVPKAAHVLTVVTGGRDTVGLRVPAHPLALDLLQRFGGGLAAPSANRFGHVSPTTAEHVRSDLGDAVDLVLDGGPCPIGVESTIVDCTCDPPQVLRPGGIPNEVIARLLDAGLGLTMQPAGGPSRASGMLASHYAPRCRVEIAESAGDAAARASSLQDNGLRVDVLDPTPDLVIAAQQLYVWLRAADERGLDVLVAVLPPAVGLGHAIRDRLIKAAGLG</sequence>
<evidence type="ECO:0000256" key="7">
    <source>
        <dbReference type="ARBA" id="ARBA00022694"/>
    </source>
</evidence>
<keyword evidence="10" id="KW-0067">ATP-binding</keyword>
<dbReference type="Gene3D" id="3.40.50.11030">
    <property type="entry name" value="Threonylcarbamoyl-AMP synthase, C-terminal domain"/>
    <property type="match status" value="1"/>
</dbReference>
<proteinExistence type="inferred from homology"/>
<dbReference type="PIRSF" id="PIRSF004930">
    <property type="entry name" value="Tln_factor_SUA5"/>
    <property type="match status" value="1"/>
</dbReference>
<dbReference type="PROSITE" id="PS51163">
    <property type="entry name" value="YRDC"/>
    <property type="match status" value="1"/>
</dbReference>
<evidence type="ECO:0000259" key="13">
    <source>
        <dbReference type="PROSITE" id="PS51163"/>
    </source>
</evidence>
<dbReference type="NCBIfam" id="TIGR00057">
    <property type="entry name" value="L-threonylcarbamoyladenylate synthase"/>
    <property type="match status" value="1"/>
</dbReference>
<dbReference type="GO" id="GO:0003725">
    <property type="term" value="F:double-stranded RNA binding"/>
    <property type="evidence" value="ECO:0007669"/>
    <property type="project" value="InterPro"/>
</dbReference>
<protein>
    <recommendedName>
        <fullName evidence="4">Threonylcarbamoyl-AMP synthase</fullName>
        <ecNumber evidence="3">2.7.7.87</ecNumber>
    </recommendedName>
    <alternativeName>
        <fullName evidence="11">L-threonylcarbamoyladenylate synthase</fullName>
    </alternativeName>
</protein>